<evidence type="ECO:0008006" key="5">
    <source>
        <dbReference type="Google" id="ProtNLM"/>
    </source>
</evidence>
<dbReference type="RefSeq" id="WP_217747536.1">
    <property type="nucleotide sequence ID" value="NZ_JAHOEB010000011.1"/>
</dbReference>
<evidence type="ECO:0000313" key="2">
    <source>
        <dbReference type="EMBL" id="MBV3392154.1"/>
    </source>
</evidence>
<dbReference type="AlphaFoldDB" id="A0AAW4MR24"/>
<comment type="caution">
    <text evidence="1">The sequence shown here is derived from an EMBL/GenBank/DDBJ whole genome shotgun (WGS) entry which is preliminary data.</text>
</comment>
<evidence type="ECO:0000313" key="1">
    <source>
        <dbReference type="EMBL" id="MBV3382685.1"/>
    </source>
</evidence>
<name>A0AAW4MR24_9FIRM</name>
<proteinExistence type="predicted"/>
<accession>A0AAW4MR24</accession>
<protein>
    <recommendedName>
        <fullName evidence="5">Mannosyl-glycoprotein endo-beta-N-acetylglucosaminidase</fullName>
    </recommendedName>
</protein>
<dbReference type="EMBL" id="JAHOEL010000010">
    <property type="protein sequence ID" value="MBV3392154.1"/>
    <property type="molecule type" value="Genomic_DNA"/>
</dbReference>
<gene>
    <name evidence="1" type="ORF">KSV97_05510</name>
    <name evidence="2" type="ORF">KSW06_02595</name>
</gene>
<dbReference type="Proteomes" id="UP001196408">
    <property type="component" value="Unassembled WGS sequence"/>
</dbReference>
<evidence type="ECO:0000313" key="3">
    <source>
        <dbReference type="Proteomes" id="UP001196408"/>
    </source>
</evidence>
<dbReference type="Proteomes" id="UP001197492">
    <property type="component" value="Unassembled WGS sequence"/>
</dbReference>
<evidence type="ECO:0000313" key="4">
    <source>
        <dbReference type="Proteomes" id="UP001197492"/>
    </source>
</evidence>
<organism evidence="1 3">
    <name type="scientific">Catenibacterium mitsuokai</name>
    <dbReference type="NCBI Taxonomy" id="100886"/>
    <lineage>
        <taxon>Bacteria</taxon>
        <taxon>Bacillati</taxon>
        <taxon>Bacillota</taxon>
        <taxon>Erysipelotrichia</taxon>
        <taxon>Erysipelotrichales</taxon>
        <taxon>Coprobacillaceae</taxon>
        <taxon>Catenibacterium</taxon>
    </lineage>
</organism>
<reference evidence="1 4" key="1">
    <citation type="submission" date="2021-06" db="EMBL/GenBank/DDBJ databases">
        <title>Collection of gut derived symbiotic bacterial strains cultured from healthy donors.</title>
        <authorList>
            <person name="Lin H."/>
            <person name="Littmann E."/>
            <person name="Pamer E.G."/>
        </authorList>
    </citation>
    <scope>NUCLEOTIDE SEQUENCE</scope>
    <source>
        <strain evidence="2 4">MSK.21.70</strain>
        <strain evidence="1">MSK.21.82</strain>
    </source>
</reference>
<dbReference type="EMBL" id="JAHOEF010000027">
    <property type="protein sequence ID" value="MBV3382685.1"/>
    <property type="molecule type" value="Genomic_DNA"/>
</dbReference>
<sequence length="437" mass="50014">MKKTSIIKIVCVLVLLLGVHQCTSYKELAPHIFLVKENTSFLNQTLTMGQPLVVEGQRGSQYYGYIYVNGEKKEGYISSRNVIAYVFDESFEKEITSFPDSYKQSLRFLHALYPEWHYVPLNTSLDFSQTASIFQSKSLIDTNDSSMIASPNIIEGQTWCRVSLNAARYFLDPRNGLDAYHALMFEKLTYNPSETLQEGKRMLAGTEMSGIEPQSKKDWAELYRYSAEVNNISMSLLITRAIQEQTGGGLGLRGGHARNNPQGPLFYNIYNIGANSSDQDGIDFAASRNWDTREKAILYGSKYLMNNYITKGQDSLYLQKFDVHNNNPGHHYYMSNIRAPYSEAKNMLKGYISNYMDHVKRILEIPLYTNMPVYNAYPISTDINYSGTIMKNPYCEYQIENTYKNLTENVDYISINHKTFIHIVGLNNYYGSCDIPK</sequence>
<keyword evidence="4" id="KW-1185">Reference proteome</keyword>